<comment type="caution">
    <text evidence="1">The sequence shown here is derived from an EMBL/GenBank/DDBJ whole genome shotgun (WGS) entry which is preliminary data.</text>
</comment>
<proteinExistence type="predicted"/>
<sequence length="41" mass="4830">MDARQFIGGRRSQAMRNIDKEGYDFVEVDNGCLVYIKYLKE</sequence>
<organism evidence="1">
    <name type="scientific">marine sediment metagenome</name>
    <dbReference type="NCBI Taxonomy" id="412755"/>
    <lineage>
        <taxon>unclassified sequences</taxon>
        <taxon>metagenomes</taxon>
        <taxon>ecological metagenomes</taxon>
    </lineage>
</organism>
<evidence type="ECO:0000313" key="1">
    <source>
        <dbReference type="EMBL" id="GAH73540.1"/>
    </source>
</evidence>
<accession>X1IWC7</accession>
<protein>
    <submittedName>
        <fullName evidence="1">Uncharacterized protein</fullName>
    </submittedName>
</protein>
<gene>
    <name evidence="1" type="ORF">S03H2_45761</name>
</gene>
<reference evidence="1" key="1">
    <citation type="journal article" date="2014" name="Front. Microbiol.">
        <title>High frequency of phylogenetically diverse reductive dehalogenase-homologous genes in deep subseafloor sedimentary metagenomes.</title>
        <authorList>
            <person name="Kawai M."/>
            <person name="Futagami T."/>
            <person name="Toyoda A."/>
            <person name="Takaki Y."/>
            <person name="Nishi S."/>
            <person name="Hori S."/>
            <person name="Arai W."/>
            <person name="Tsubouchi T."/>
            <person name="Morono Y."/>
            <person name="Uchiyama I."/>
            <person name="Ito T."/>
            <person name="Fujiyama A."/>
            <person name="Inagaki F."/>
            <person name="Takami H."/>
        </authorList>
    </citation>
    <scope>NUCLEOTIDE SEQUENCE</scope>
    <source>
        <strain evidence="1">Expedition CK06-06</strain>
    </source>
</reference>
<dbReference type="AlphaFoldDB" id="X1IWC7"/>
<name>X1IWC7_9ZZZZ</name>
<dbReference type="EMBL" id="BARU01028691">
    <property type="protein sequence ID" value="GAH73540.1"/>
    <property type="molecule type" value="Genomic_DNA"/>
</dbReference>